<dbReference type="EMBL" id="MOOB01000001">
    <property type="protein sequence ID" value="OQE96149.1"/>
    <property type="molecule type" value="Genomic_DNA"/>
</dbReference>
<comment type="caution">
    <text evidence="2">The sequence shown here is derived from an EMBL/GenBank/DDBJ whole genome shotgun (WGS) entry which is preliminary data.</text>
</comment>
<organism evidence="2 3">
    <name type="scientific">Penicillium nalgiovense</name>
    <dbReference type="NCBI Taxonomy" id="60175"/>
    <lineage>
        <taxon>Eukaryota</taxon>
        <taxon>Fungi</taxon>
        <taxon>Dikarya</taxon>
        <taxon>Ascomycota</taxon>
        <taxon>Pezizomycotina</taxon>
        <taxon>Eurotiomycetes</taxon>
        <taxon>Eurotiomycetidae</taxon>
        <taxon>Eurotiales</taxon>
        <taxon>Aspergillaceae</taxon>
        <taxon>Penicillium</taxon>
    </lineage>
</organism>
<dbReference type="AlphaFoldDB" id="A0A1V6Z8W9"/>
<proteinExistence type="predicted"/>
<gene>
    <name evidence="2" type="ORF">PENNAL_c0001G11995</name>
</gene>
<evidence type="ECO:0000256" key="1">
    <source>
        <dbReference type="SAM" id="MobiDB-lite"/>
    </source>
</evidence>
<protein>
    <submittedName>
        <fullName evidence="2">Uncharacterized protein</fullName>
    </submittedName>
</protein>
<sequence length="943" mass="105798">MEPTMNPNDSPLSNLDLWCDWSGIPEEPVSVTIAMEVTLKDQAILESLLYACSPNFVKCPSWVIRLKPDFHYDTDTPPEKEAWRPGQVYGDETERYPVNNDSVAESASVVVHDGSRGEDAQDIFPRTVDISGMYTQVDSSGSSTSPGPRKSQVNSLGSPHSPNPRKRSAKAASLPDSIPPDDEYQGTRHKLTMTKIDPLGPEPVSQDSTATEEIVTPIHSPSTSLDETSGMPENIPLPQNSTPSVTPTSERPSLNGKAVAVDNVLKLDETPLHIAENPSKIDLSGTEPLTEANLLQRNYDTLSTRGCNGSFSDTGDSDKEKENLLLSLESIGSPSFFSCPGFNLLPRTSAEIAEEHKPRLILHNDILYVQTPSIVYSATYQIAISLKVRLQKGKSKDWFELAVGGLPRLAQFESGYLYFRTPPGQGMEFVTSSFKRHTLVESCLMAQFDSGKNLVIAFRKCNAKYYGQLKDYKVNTVIRMEVADNPSSYLIKYNAVCSIDLINHNFWAEKCKFLLFVHGGPEGEFDAIFTAKKPLINSIRLESDDIGISRINIVSVPQALDMFMVSWEVNLPRSKAVTWQPWIKTTFYSEAETILQEDYAIYGPKHEIVPPKYLKADTRCQFSYGQPGGICVRELNYFKPQITRPPYLHDGFAIHKPNLTGPLSGRSRASKSTSTQTIVAETPAPVAGPKKPRHVRGLCTLWTLTKFFFFLFHVLGFLSSVHMIYSSYLLRNSVFCEVYVYGPVDHAENFTTDAQEADTVLAEFDLQRELIQSEFQQYVNTTSADITPMPLRDRIDYLLGWRGPIAQDLALDTYDHHFFDILTSKQAQPAQTLNEFTRFGKWPSSFPTWQSSLISLARHSTFTALTRLIPFLPFLPFLASVDYIRTMWRMYSKSALFQMKSNHGQVQNVADNPEPINNAAIDVQAQPWYIFDYQQGLLWTIHT</sequence>
<evidence type="ECO:0000313" key="3">
    <source>
        <dbReference type="Proteomes" id="UP000191691"/>
    </source>
</evidence>
<dbReference type="Proteomes" id="UP000191691">
    <property type="component" value="Unassembled WGS sequence"/>
</dbReference>
<keyword evidence="3" id="KW-1185">Reference proteome</keyword>
<name>A0A1V6Z8W9_PENNA</name>
<evidence type="ECO:0000313" key="2">
    <source>
        <dbReference type="EMBL" id="OQE96149.1"/>
    </source>
</evidence>
<accession>A0A1V6Z8W9</accession>
<feature type="region of interest" description="Disordered" evidence="1">
    <location>
        <begin position="134"/>
        <end position="255"/>
    </location>
</feature>
<feature type="compositionally biased region" description="Polar residues" evidence="1">
    <location>
        <begin position="237"/>
        <end position="252"/>
    </location>
</feature>
<reference evidence="3" key="1">
    <citation type="journal article" date="2017" name="Nat. Microbiol.">
        <title>Global analysis of biosynthetic gene clusters reveals vast potential of secondary metabolite production in Penicillium species.</title>
        <authorList>
            <person name="Nielsen J.C."/>
            <person name="Grijseels S."/>
            <person name="Prigent S."/>
            <person name="Ji B."/>
            <person name="Dainat J."/>
            <person name="Nielsen K.F."/>
            <person name="Frisvad J.C."/>
            <person name="Workman M."/>
            <person name="Nielsen J."/>
        </authorList>
    </citation>
    <scope>NUCLEOTIDE SEQUENCE [LARGE SCALE GENOMIC DNA]</scope>
    <source>
        <strain evidence="3">IBT 13039</strain>
    </source>
</reference>
<feature type="region of interest" description="Disordered" evidence="1">
    <location>
        <begin position="664"/>
        <end position="691"/>
    </location>
</feature>
<feature type="compositionally biased region" description="Polar residues" evidence="1">
    <location>
        <begin position="670"/>
        <end position="679"/>
    </location>
</feature>
<feature type="compositionally biased region" description="Polar residues" evidence="1">
    <location>
        <begin position="134"/>
        <end position="160"/>
    </location>
</feature>
<dbReference type="OMA" id="SFKRHTL"/>